<evidence type="ECO:0000313" key="2">
    <source>
        <dbReference type="Proteomes" id="UP000317209"/>
    </source>
</evidence>
<protein>
    <submittedName>
        <fullName evidence="1">Uncharacterized protein</fullName>
    </submittedName>
</protein>
<keyword evidence="2" id="KW-1185">Reference proteome</keyword>
<accession>A0A543BLX6</accession>
<dbReference type="AlphaFoldDB" id="A0A543BLX6"/>
<gene>
    <name evidence="1" type="ORF">FB560_1451</name>
</gene>
<dbReference type="Proteomes" id="UP000317209">
    <property type="component" value="Unassembled WGS sequence"/>
</dbReference>
<comment type="caution">
    <text evidence="1">The sequence shown here is derived from an EMBL/GenBank/DDBJ whole genome shotgun (WGS) entry which is preliminary data.</text>
</comment>
<dbReference type="OrthoDB" id="5071020at2"/>
<reference evidence="1 2" key="1">
    <citation type="submission" date="2019-06" db="EMBL/GenBank/DDBJ databases">
        <title>Sequencing the genomes of 1000 actinobacteria strains.</title>
        <authorList>
            <person name="Klenk H.-P."/>
        </authorList>
    </citation>
    <scope>NUCLEOTIDE SEQUENCE [LARGE SCALE GENOMIC DNA]</scope>
    <source>
        <strain evidence="1 2">DSM 20169</strain>
    </source>
</reference>
<dbReference type="RefSeq" id="WP_141871735.1">
    <property type="nucleotide sequence ID" value="NZ_VFOX01000001.1"/>
</dbReference>
<name>A0A543BLX6_9MICO</name>
<evidence type="ECO:0000313" key="1">
    <source>
        <dbReference type="EMBL" id="TQL85818.1"/>
    </source>
</evidence>
<proteinExistence type="predicted"/>
<sequence length="93" mass="10532">MSDVPDPRCALRRVSRSEWVISDLRYPPDDSRHAVARVYELDDTEVEVVWLRDLPLATRYGSALAVLDDVQRMLSVSRATRPVTIPHLPPPPA</sequence>
<dbReference type="EMBL" id="VFOX01000001">
    <property type="protein sequence ID" value="TQL85818.1"/>
    <property type="molecule type" value="Genomic_DNA"/>
</dbReference>
<organism evidence="1 2">
    <name type="scientific">Microbacterium saperdae</name>
    <dbReference type="NCBI Taxonomy" id="69368"/>
    <lineage>
        <taxon>Bacteria</taxon>
        <taxon>Bacillati</taxon>
        <taxon>Actinomycetota</taxon>
        <taxon>Actinomycetes</taxon>
        <taxon>Micrococcales</taxon>
        <taxon>Microbacteriaceae</taxon>
        <taxon>Microbacterium</taxon>
    </lineage>
</organism>